<dbReference type="Pfam" id="PF24436">
    <property type="entry name" value="INTS7_N"/>
    <property type="match status" value="1"/>
</dbReference>
<evidence type="ECO:0000256" key="4">
    <source>
        <dbReference type="ARBA" id="ARBA00015336"/>
    </source>
</evidence>
<evidence type="ECO:0000256" key="5">
    <source>
        <dbReference type="ARBA" id="ARBA00022490"/>
    </source>
</evidence>
<comment type="similarity">
    <text evidence="3">Belongs to the Integrator subunit 7 family.</text>
</comment>
<evidence type="ECO:0000256" key="2">
    <source>
        <dbReference type="ARBA" id="ARBA00004496"/>
    </source>
</evidence>
<feature type="region of interest" description="Disordered" evidence="7">
    <location>
        <begin position="952"/>
        <end position="971"/>
    </location>
</feature>
<evidence type="ECO:0000313" key="19">
    <source>
        <dbReference type="EMBL" id="CAF4530377.1"/>
    </source>
</evidence>
<dbReference type="InterPro" id="IPR056517">
    <property type="entry name" value="INTS7_HB"/>
</dbReference>
<evidence type="ECO:0000259" key="9">
    <source>
        <dbReference type="Pfam" id="PF24436"/>
    </source>
</evidence>
<dbReference type="InterPro" id="IPR016024">
    <property type="entry name" value="ARM-type_fold"/>
</dbReference>
<feature type="domain" description="Integrator complex subunit 7 N-terminal" evidence="9">
    <location>
        <begin position="21"/>
        <end position="522"/>
    </location>
</feature>
<organism evidence="14 20">
    <name type="scientific">Rotaria socialis</name>
    <dbReference type="NCBI Taxonomy" id="392032"/>
    <lineage>
        <taxon>Eukaryota</taxon>
        <taxon>Metazoa</taxon>
        <taxon>Spiralia</taxon>
        <taxon>Gnathifera</taxon>
        <taxon>Rotifera</taxon>
        <taxon>Eurotatoria</taxon>
        <taxon>Bdelloidea</taxon>
        <taxon>Philodinida</taxon>
        <taxon>Philodinidae</taxon>
        <taxon>Rotaria</taxon>
    </lineage>
</organism>
<dbReference type="EMBL" id="CAJNYV010003686">
    <property type="protein sequence ID" value="CAF3596429.1"/>
    <property type="molecule type" value="Genomic_DNA"/>
</dbReference>
<dbReference type="PANTHER" id="PTHR13322">
    <property type="entry name" value="C1ORF73 PROTEIN"/>
    <property type="match status" value="1"/>
</dbReference>
<name>A0A818MW97_9BILA</name>
<dbReference type="Proteomes" id="UP000663873">
    <property type="component" value="Unassembled WGS sequence"/>
</dbReference>
<evidence type="ECO:0000256" key="3">
    <source>
        <dbReference type="ARBA" id="ARBA00008565"/>
    </source>
</evidence>
<dbReference type="EMBL" id="CAJOBS010000232">
    <property type="protein sequence ID" value="CAF4530377.1"/>
    <property type="molecule type" value="Genomic_DNA"/>
</dbReference>
<dbReference type="EMBL" id="CAJNYT010000068">
    <property type="protein sequence ID" value="CAF3326043.1"/>
    <property type="molecule type" value="Genomic_DNA"/>
</dbReference>
<dbReference type="AlphaFoldDB" id="A0A818MW97"/>
<gene>
    <name evidence="15" type="ORF">FME351_LOCUS24419</name>
    <name evidence="13" type="ORF">GRG538_LOCUS2963</name>
    <name evidence="16" type="ORF">HFQ381_LOCUS5060</name>
    <name evidence="14" type="ORF">KIK155_LOCUS20699</name>
    <name evidence="12" type="ORF">LUA448_LOCUS6417</name>
    <name evidence="11" type="ORF">TIS948_LOCUS14957</name>
    <name evidence="19" type="ORF">TOA249_LOCUS5680</name>
    <name evidence="17" type="ORF">TSG867_LOCUS1335</name>
    <name evidence="18" type="ORF">UJA718_LOCUS23291</name>
</gene>
<evidence type="ECO:0000313" key="17">
    <source>
        <dbReference type="EMBL" id="CAF4221859.1"/>
    </source>
</evidence>
<reference evidence="14" key="1">
    <citation type="submission" date="2021-02" db="EMBL/GenBank/DDBJ databases">
        <authorList>
            <person name="Nowell W R."/>
        </authorList>
    </citation>
    <scope>NUCLEOTIDE SEQUENCE</scope>
</reference>
<dbReference type="Proteomes" id="UP000663872">
    <property type="component" value="Unassembled WGS sequence"/>
</dbReference>
<dbReference type="SUPFAM" id="SSF48371">
    <property type="entry name" value="ARM repeat"/>
    <property type="match status" value="1"/>
</dbReference>
<evidence type="ECO:0000313" key="18">
    <source>
        <dbReference type="EMBL" id="CAF4458171.1"/>
    </source>
</evidence>
<keyword evidence="5" id="KW-0963">Cytoplasm</keyword>
<dbReference type="PANTHER" id="PTHR13322:SF2">
    <property type="entry name" value="INTEGRATOR COMPLEX SUBUNIT 7"/>
    <property type="match status" value="1"/>
</dbReference>
<dbReference type="Proteomes" id="UP000663865">
    <property type="component" value="Unassembled WGS sequence"/>
</dbReference>
<proteinExistence type="inferred from homology"/>
<dbReference type="EMBL" id="CAJOBO010000207">
    <property type="protein sequence ID" value="CAF4162524.1"/>
    <property type="molecule type" value="Genomic_DNA"/>
</dbReference>
<dbReference type="GO" id="GO:0032039">
    <property type="term" value="C:integrator complex"/>
    <property type="evidence" value="ECO:0007669"/>
    <property type="project" value="InterPro"/>
</dbReference>
<feature type="domain" description="Integrator complex subunit 7 C-terminal" evidence="8">
    <location>
        <begin position="791"/>
        <end position="933"/>
    </location>
</feature>
<evidence type="ECO:0000259" key="10">
    <source>
        <dbReference type="Pfam" id="PF24437"/>
    </source>
</evidence>
<evidence type="ECO:0000259" key="8">
    <source>
        <dbReference type="Pfam" id="PF22965"/>
    </source>
</evidence>
<dbReference type="EMBL" id="CAJNYU010003218">
    <property type="protein sequence ID" value="CAF3649519.1"/>
    <property type="molecule type" value="Genomic_DNA"/>
</dbReference>
<keyword evidence="6" id="KW-0539">Nucleus</keyword>
<dbReference type="InterPro" id="IPR033060">
    <property type="entry name" value="INTS7"/>
</dbReference>
<evidence type="ECO:0000313" key="20">
    <source>
        <dbReference type="Proteomes" id="UP000663865"/>
    </source>
</evidence>
<evidence type="ECO:0000256" key="6">
    <source>
        <dbReference type="ARBA" id="ARBA00023242"/>
    </source>
</evidence>
<dbReference type="InterPro" id="IPR054519">
    <property type="entry name" value="INTS7_C"/>
</dbReference>
<evidence type="ECO:0000256" key="1">
    <source>
        <dbReference type="ARBA" id="ARBA00004123"/>
    </source>
</evidence>
<dbReference type="Proteomes" id="UP000663851">
    <property type="component" value="Unassembled WGS sequence"/>
</dbReference>
<dbReference type="OrthoDB" id="1921953at2759"/>
<evidence type="ECO:0000313" key="14">
    <source>
        <dbReference type="EMBL" id="CAF3596429.1"/>
    </source>
</evidence>
<dbReference type="Proteomes" id="UP000663862">
    <property type="component" value="Unassembled WGS sequence"/>
</dbReference>
<dbReference type="Proteomes" id="UP000663838">
    <property type="component" value="Unassembled WGS sequence"/>
</dbReference>
<evidence type="ECO:0000313" key="11">
    <source>
        <dbReference type="EMBL" id="CAF3246620.1"/>
    </source>
</evidence>
<dbReference type="GO" id="GO:0034472">
    <property type="term" value="P:snRNA 3'-end processing"/>
    <property type="evidence" value="ECO:0007669"/>
    <property type="project" value="TreeGrafter"/>
</dbReference>
<evidence type="ECO:0000313" key="16">
    <source>
        <dbReference type="EMBL" id="CAF4162524.1"/>
    </source>
</evidence>
<dbReference type="EMBL" id="CAJOBP010005024">
    <property type="protein sequence ID" value="CAF4458171.1"/>
    <property type="molecule type" value="Genomic_DNA"/>
</dbReference>
<comment type="subcellular location">
    <subcellularLocation>
        <location evidence="2">Cytoplasm</location>
    </subcellularLocation>
    <subcellularLocation>
        <location evidence="1">Nucleus</location>
    </subcellularLocation>
</comment>
<sequence length="971" mass="111171">MDMLLNNQTTSYNDDPNRLWVEIDRGIRSKEAQRQFEAILKMPGLFKKETTSTTLISAALIKLATLFQEGTNEMRLNVTKVLDRVANQLQKSSMLDDPIKLIYSVMHSNDCIARALTLRALAMMPHILADDVEAHLHIRLALDSNDEIEILAAVKAAKKFIPCSKTFAMSISTKLVSLIEDLTTPLTIKSWLIPLFEHMTHDATVSMKGRQLLISLITKDTTEEFLQIAVPTLARLAVKSHIEIGETVKFFLKFLKLEPRRNCRKLILRHLVPIARCGPIVWLDSTTEDLIAFANDSDDDYVRLQVLRIIEVLITGGSYITPTSTSDLKKLLQMFTIHNNIPVAYQCCSTTLRIILKYRNISSMESQNNELFSSHHVLDDLIEHLNTALAVLLTDVIQANELKELQNTLNLIEQLSRVYNESAQNCIHLLFTTCANVENPELLSYLAKSLVRLSTNHKEIIANETIQLCRLLANSSLNDDVRYNLLALFVLSNPNDINEIHEHVKQLSPWKCFLLARWCIRHCLFKLAIDLLQMVINCVNISIHEIWLQTLMDICRAEERLQTTMNSSKDDLQVLCENIAEAGSFYESSLIKMPTTVSIDDNKHSIDATFDFERAYCDIRSSIIHQFYELIHVIYQYDLGMISFDLLGKRMLSIMAQRFSTISSKIDDIQQSCFDGDAQTLWCLTFNRFLCDFIFAVIERIVRHVSLDKTTWEDRLNEMSWRDGFTEQMFIRFRHVVDFVCIRLQSKKTTKKNANIDEELAVLQYLTSSLITIPPPIPRMFFQKLQHTVVKLVVSPNENEDRPVHESDALLPVQIHGEIDATYHHLPLRTVKQVFVEVLTSQQMNKKNKSKIPVLDQITNDDSYRGAKASLFSADSTLSKMMDSESDHYENVILNEELKDNRFHAGFILHLGSVTNYNIHVRVSFEDNSGQRWTNVAEKAICIKLNNRRQPRSSIATRPSLQQLRSTGGVN</sequence>
<dbReference type="InterPro" id="IPR056516">
    <property type="entry name" value="INTS7_N"/>
</dbReference>
<feature type="domain" description="Integrator complex subunit 7 helical bundle" evidence="10">
    <location>
        <begin position="527"/>
        <end position="634"/>
    </location>
</feature>
<dbReference type="Proteomes" id="UP000663833">
    <property type="component" value="Unassembled WGS sequence"/>
</dbReference>
<dbReference type="Pfam" id="PF22965">
    <property type="entry name" value="INTS7_C"/>
    <property type="match status" value="1"/>
</dbReference>
<dbReference type="EMBL" id="CAJOBQ010000029">
    <property type="protein sequence ID" value="CAF4221859.1"/>
    <property type="molecule type" value="Genomic_DNA"/>
</dbReference>
<evidence type="ECO:0000313" key="13">
    <source>
        <dbReference type="EMBL" id="CAF3326043.1"/>
    </source>
</evidence>
<evidence type="ECO:0000313" key="12">
    <source>
        <dbReference type="EMBL" id="CAF3278963.1"/>
    </source>
</evidence>
<evidence type="ECO:0000256" key="7">
    <source>
        <dbReference type="SAM" id="MobiDB-lite"/>
    </source>
</evidence>
<protein>
    <recommendedName>
        <fullName evidence="4">Integrator complex subunit 7</fullName>
    </recommendedName>
</protein>
<dbReference type="EMBL" id="CAJNYD010000607">
    <property type="protein sequence ID" value="CAF3278963.1"/>
    <property type="molecule type" value="Genomic_DNA"/>
</dbReference>
<evidence type="ECO:0000313" key="21">
    <source>
        <dbReference type="Proteomes" id="UP000663873"/>
    </source>
</evidence>
<accession>A0A818MW97</accession>
<dbReference type="Proteomes" id="UP000663869">
    <property type="component" value="Unassembled WGS sequence"/>
</dbReference>
<dbReference type="Pfam" id="PF24437">
    <property type="entry name" value="INTS7_HB"/>
    <property type="match status" value="1"/>
</dbReference>
<dbReference type="GO" id="GO:0005737">
    <property type="term" value="C:cytoplasm"/>
    <property type="evidence" value="ECO:0007669"/>
    <property type="project" value="UniProtKB-SubCell"/>
</dbReference>
<comment type="caution">
    <text evidence="14">The sequence shown here is derived from an EMBL/GenBank/DDBJ whole genome shotgun (WGS) entry which is preliminary data.</text>
</comment>
<keyword evidence="21" id="KW-1185">Reference proteome</keyword>
<dbReference type="EMBL" id="CAJNXB010002433">
    <property type="protein sequence ID" value="CAF3246620.1"/>
    <property type="molecule type" value="Genomic_DNA"/>
</dbReference>
<evidence type="ECO:0000313" key="15">
    <source>
        <dbReference type="EMBL" id="CAF3649519.1"/>
    </source>
</evidence>
<dbReference type="Proteomes" id="UP000663825">
    <property type="component" value="Unassembled WGS sequence"/>
</dbReference>